<dbReference type="PANTHER" id="PTHR43386:SF25">
    <property type="entry name" value="PEPTIDE ABC TRANSPORTER PERMEASE PROTEIN"/>
    <property type="match status" value="1"/>
</dbReference>
<keyword evidence="3" id="KW-1003">Cell membrane</keyword>
<keyword evidence="11" id="KW-1185">Reference proteome</keyword>
<feature type="region of interest" description="Disordered" evidence="8">
    <location>
        <begin position="1"/>
        <end position="28"/>
    </location>
</feature>
<proteinExistence type="inferred from homology"/>
<accession>A0A941DDC6</accession>
<feature type="transmembrane region" description="Helical" evidence="7">
    <location>
        <begin position="265"/>
        <end position="288"/>
    </location>
</feature>
<feature type="transmembrane region" description="Helical" evidence="7">
    <location>
        <begin position="33"/>
        <end position="57"/>
    </location>
</feature>
<evidence type="ECO:0000313" key="10">
    <source>
        <dbReference type="EMBL" id="MBR7744252.1"/>
    </source>
</evidence>
<evidence type="ECO:0000256" key="2">
    <source>
        <dbReference type="ARBA" id="ARBA00022448"/>
    </source>
</evidence>
<dbReference type="Pfam" id="PF00528">
    <property type="entry name" value="BPD_transp_1"/>
    <property type="match status" value="1"/>
</dbReference>
<evidence type="ECO:0000256" key="4">
    <source>
        <dbReference type="ARBA" id="ARBA00022692"/>
    </source>
</evidence>
<dbReference type="PROSITE" id="PS50928">
    <property type="entry name" value="ABC_TM1"/>
    <property type="match status" value="1"/>
</dbReference>
<evidence type="ECO:0000256" key="1">
    <source>
        <dbReference type="ARBA" id="ARBA00004651"/>
    </source>
</evidence>
<comment type="subcellular location">
    <subcellularLocation>
        <location evidence="1 7">Cell membrane</location>
        <topology evidence="1 7">Multi-pass membrane protein</topology>
    </subcellularLocation>
</comment>
<evidence type="ECO:0000256" key="6">
    <source>
        <dbReference type="ARBA" id="ARBA00023136"/>
    </source>
</evidence>
<evidence type="ECO:0000256" key="3">
    <source>
        <dbReference type="ARBA" id="ARBA00022475"/>
    </source>
</evidence>
<dbReference type="Gene3D" id="1.10.3720.10">
    <property type="entry name" value="MetI-like"/>
    <property type="match status" value="1"/>
</dbReference>
<name>A0A941DDC6_9MICO</name>
<feature type="transmembrane region" description="Helical" evidence="7">
    <location>
        <begin position="134"/>
        <end position="156"/>
    </location>
</feature>
<sequence>MSAQAGTDALTGGSTDGPTPTPRPGRGHAWRRAFLTPAGVVGLVLMALVLLLAGMAVTGLTASPSAQDVGRSLLGPGAQGWFGTDQFGRDVFARVASGLANSLRVAVVSVAVSGVVGISLGVLAGYYRGWADRLVGIVNNVLFAFPSLLLALALAATLERSWVTVSVAIAVVYVPIFARVARAPVLGLREAEYVVASDAIGRSRLSTLVRHVVPNMTGILVVQTTLSLSWAILTEASLSFLGFGTPPPAASLGGMVYEAQTLAVIAPWMLAFPGIALVVVVVALNLLGDALRSALDPRSGGR</sequence>
<comment type="similarity">
    <text evidence="7">Belongs to the binding-protein-dependent transport system permease family.</text>
</comment>
<dbReference type="InterPro" id="IPR035906">
    <property type="entry name" value="MetI-like_sf"/>
</dbReference>
<dbReference type="CDD" id="cd06261">
    <property type="entry name" value="TM_PBP2"/>
    <property type="match status" value="1"/>
</dbReference>
<evidence type="ECO:0000256" key="8">
    <source>
        <dbReference type="SAM" id="MobiDB-lite"/>
    </source>
</evidence>
<dbReference type="GO" id="GO:0055085">
    <property type="term" value="P:transmembrane transport"/>
    <property type="evidence" value="ECO:0007669"/>
    <property type="project" value="InterPro"/>
</dbReference>
<dbReference type="InterPro" id="IPR000515">
    <property type="entry name" value="MetI-like"/>
</dbReference>
<reference evidence="10" key="1">
    <citation type="submission" date="2021-04" db="EMBL/GenBank/DDBJ databases">
        <title>Phycicoccus avicenniae sp. nov., a novel endophytic actinomycetes isolated from branch of Avicennia mariana.</title>
        <authorList>
            <person name="Tuo L."/>
        </authorList>
    </citation>
    <scope>NUCLEOTIDE SEQUENCE</scope>
    <source>
        <strain evidence="10">BSK3Z-2</strain>
    </source>
</reference>
<keyword evidence="2 7" id="KW-0813">Transport</keyword>
<dbReference type="EMBL" id="JAGSNF010000019">
    <property type="protein sequence ID" value="MBR7744252.1"/>
    <property type="molecule type" value="Genomic_DNA"/>
</dbReference>
<dbReference type="InterPro" id="IPR050366">
    <property type="entry name" value="BP-dependent_transpt_permease"/>
</dbReference>
<gene>
    <name evidence="10" type="ORF">KC207_13235</name>
</gene>
<keyword evidence="5 7" id="KW-1133">Transmembrane helix</keyword>
<evidence type="ECO:0000256" key="7">
    <source>
        <dbReference type="RuleBase" id="RU363032"/>
    </source>
</evidence>
<dbReference type="SUPFAM" id="SSF161098">
    <property type="entry name" value="MetI-like"/>
    <property type="match status" value="1"/>
</dbReference>
<dbReference type="PANTHER" id="PTHR43386">
    <property type="entry name" value="OLIGOPEPTIDE TRANSPORT SYSTEM PERMEASE PROTEIN APPC"/>
    <property type="match status" value="1"/>
</dbReference>
<evidence type="ECO:0000256" key="5">
    <source>
        <dbReference type="ARBA" id="ARBA00022989"/>
    </source>
</evidence>
<dbReference type="Proteomes" id="UP000677016">
    <property type="component" value="Unassembled WGS sequence"/>
</dbReference>
<protein>
    <submittedName>
        <fullName evidence="10">ABC transporter permease</fullName>
    </submittedName>
</protein>
<feature type="transmembrane region" description="Helical" evidence="7">
    <location>
        <begin position="212"/>
        <end position="233"/>
    </location>
</feature>
<feature type="transmembrane region" description="Helical" evidence="7">
    <location>
        <begin position="105"/>
        <end position="127"/>
    </location>
</feature>
<organism evidence="10 11">
    <name type="scientific">Phycicoccus avicenniae</name>
    <dbReference type="NCBI Taxonomy" id="2828860"/>
    <lineage>
        <taxon>Bacteria</taxon>
        <taxon>Bacillati</taxon>
        <taxon>Actinomycetota</taxon>
        <taxon>Actinomycetes</taxon>
        <taxon>Micrococcales</taxon>
        <taxon>Intrasporangiaceae</taxon>
        <taxon>Phycicoccus</taxon>
    </lineage>
</organism>
<feature type="domain" description="ABC transmembrane type-1" evidence="9">
    <location>
        <begin position="99"/>
        <end position="288"/>
    </location>
</feature>
<evidence type="ECO:0000259" key="9">
    <source>
        <dbReference type="PROSITE" id="PS50928"/>
    </source>
</evidence>
<comment type="caution">
    <text evidence="10">The sequence shown here is derived from an EMBL/GenBank/DDBJ whole genome shotgun (WGS) entry which is preliminary data.</text>
</comment>
<evidence type="ECO:0000313" key="11">
    <source>
        <dbReference type="Proteomes" id="UP000677016"/>
    </source>
</evidence>
<dbReference type="GO" id="GO:0005886">
    <property type="term" value="C:plasma membrane"/>
    <property type="evidence" value="ECO:0007669"/>
    <property type="project" value="UniProtKB-SubCell"/>
</dbReference>
<feature type="transmembrane region" description="Helical" evidence="7">
    <location>
        <begin position="162"/>
        <end position="181"/>
    </location>
</feature>
<keyword evidence="4 7" id="KW-0812">Transmembrane</keyword>
<keyword evidence="6 7" id="KW-0472">Membrane</keyword>
<dbReference type="RefSeq" id="WP_211603768.1">
    <property type="nucleotide sequence ID" value="NZ_JAGSNF010000019.1"/>
</dbReference>
<dbReference type="AlphaFoldDB" id="A0A941DDC6"/>